<accession>A0A0C3H964</accession>
<dbReference type="HOGENOM" id="CLU_000022_59_2_1"/>
<dbReference type="STRING" id="913774.A0A0C3H964"/>
<feature type="domain" description="AMP-dependent synthetase/ligase" evidence="4">
    <location>
        <begin position="43"/>
        <end position="404"/>
    </location>
</feature>
<dbReference type="SUPFAM" id="SSF56801">
    <property type="entry name" value="Acetyl-CoA synthetase-like"/>
    <property type="match status" value="1"/>
</dbReference>
<keyword evidence="2" id="KW-0436">Ligase</keyword>
<evidence type="ECO:0000256" key="2">
    <source>
        <dbReference type="ARBA" id="ARBA00022598"/>
    </source>
</evidence>
<keyword evidence="3" id="KW-1133">Transmembrane helix</keyword>
<evidence type="ECO:0000256" key="3">
    <source>
        <dbReference type="SAM" id="Phobius"/>
    </source>
</evidence>
<name>A0A0C3H964_OIDMZ</name>
<evidence type="ECO:0000313" key="6">
    <source>
        <dbReference type="EMBL" id="KIM98911.1"/>
    </source>
</evidence>
<dbReference type="InterPro" id="IPR025110">
    <property type="entry name" value="AMP-bd_C"/>
</dbReference>
<keyword evidence="3" id="KW-0812">Transmembrane</keyword>
<feature type="transmembrane region" description="Helical" evidence="3">
    <location>
        <begin position="85"/>
        <end position="104"/>
    </location>
</feature>
<dbReference type="GO" id="GO:0019748">
    <property type="term" value="P:secondary metabolic process"/>
    <property type="evidence" value="ECO:0007669"/>
    <property type="project" value="TreeGrafter"/>
</dbReference>
<evidence type="ECO:0000259" key="5">
    <source>
        <dbReference type="Pfam" id="PF13193"/>
    </source>
</evidence>
<dbReference type="InParanoid" id="A0A0C3H964"/>
<evidence type="ECO:0000259" key="4">
    <source>
        <dbReference type="Pfam" id="PF00501"/>
    </source>
</evidence>
<dbReference type="GO" id="GO:0016405">
    <property type="term" value="F:CoA-ligase activity"/>
    <property type="evidence" value="ECO:0007669"/>
    <property type="project" value="TreeGrafter"/>
</dbReference>
<evidence type="ECO:0008006" key="8">
    <source>
        <dbReference type="Google" id="ProtNLM"/>
    </source>
</evidence>
<dbReference type="InterPro" id="IPR000873">
    <property type="entry name" value="AMP-dep_synth/lig_dom"/>
</dbReference>
<reference evidence="7" key="2">
    <citation type="submission" date="2015-01" db="EMBL/GenBank/DDBJ databases">
        <title>Evolutionary Origins and Diversification of the Mycorrhizal Mutualists.</title>
        <authorList>
            <consortium name="DOE Joint Genome Institute"/>
            <consortium name="Mycorrhizal Genomics Consortium"/>
            <person name="Kohler A."/>
            <person name="Kuo A."/>
            <person name="Nagy L.G."/>
            <person name="Floudas D."/>
            <person name="Copeland A."/>
            <person name="Barry K.W."/>
            <person name="Cichocki N."/>
            <person name="Veneault-Fourrey C."/>
            <person name="LaButti K."/>
            <person name="Lindquist E.A."/>
            <person name="Lipzen A."/>
            <person name="Lundell T."/>
            <person name="Morin E."/>
            <person name="Murat C."/>
            <person name="Riley R."/>
            <person name="Ohm R."/>
            <person name="Sun H."/>
            <person name="Tunlid A."/>
            <person name="Henrissat B."/>
            <person name="Grigoriev I.V."/>
            <person name="Hibbett D.S."/>
            <person name="Martin F."/>
        </authorList>
    </citation>
    <scope>NUCLEOTIDE SEQUENCE [LARGE SCALE GENOMIC DNA]</scope>
    <source>
        <strain evidence="7">Zn</strain>
    </source>
</reference>
<organism evidence="6 7">
    <name type="scientific">Oidiodendron maius (strain Zn)</name>
    <dbReference type="NCBI Taxonomy" id="913774"/>
    <lineage>
        <taxon>Eukaryota</taxon>
        <taxon>Fungi</taxon>
        <taxon>Dikarya</taxon>
        <taxon>Ascomycota</taxon>
        <taxon>Pezizomycotina</taxon>
        <taxon>Leotiomycetes</taxon>
        <taxon>Leotiomycetes incertae sedis</taxon>
        <taxon>Myxotrichaceae</taxon>
        <taxon>Oidiodendron</taxon>
    </lineage>
</organism>
<evidence type="ECO:0000313" key="7">
    <source>
        <dbReference type="Proteomes" id="UP000054321"/>
    </source>
</evidence>
<dbReference type="InterPro" id="IPR020845">
    <property type="entry name" value="AMP-binding_CS"/>
</dbReference>
<dbReference type="Proteomes" id="UP000054321">
    <property type="component" value="Unassembled WGS sequence"/>
</dbReference>
<comment type="similarity">
    <text evidence="1">Belongs to the ATP-dependent AMP-binding enzyme family.</text>
</comment>
<reference evidence="6 7" key="1">
    <citation type="submission" date="2014-04" db="EMBL/GenBank/DDBJ databases">
        <authorList>
            <consortium name="DOE Joint Genome Institute"/>
            <person name="Kuo A."/>
            <person name="Martino E."/>
            <person name="Perotto S."/>
            <person name="Kohler A."/>
            <person name="Nagy L.G."/>
            <person name="Floudas D."/>
            <person name="Copeland A."/>
            <person name="Barry K.W."/>
            <person name="Cichocki N."/>
            <person name="Veneault-Fourrey C."/>
            <person name="LaButti K."/>
            <person name="Lindquist E.A."/>
            <person name="Lipzen A."/>
            <person name="Lundell T."/>
            <person name="Morin E."/>
            <person name="Murat C."/>
            <person name="Sun H."/>
            <person name="Tunlid A."/>
            <person name="Henrissat B."/>
            <person name="Grigoriev I.V."/>
            <person name="Hibbett D.S."/>
            <person name="Martin F."/>
            <person name="Nordberg H.P."/>
            <person name="Cantor M.N."/>
            <person name="Hua S.X."/>
        </authorList>
    </citation>
    <scope>NUCLEOTIDE SEQUENCE [LARGE SCALE GENOMIC DNA]</scope>
    <source>
        <strain evidence="6 7">Zn</strain>
    </source>
</reference>
<dbReference type="PANTHER" id="PTHR24096:SF149">
    <property type="entry name" value="AMP-BINDING DOMAIN-CONTAINING PROTEIN-RELATED"/>
    <property type="match status" value="1"/>
</dbReference>
<feature type="domain" description="AMP-binding enzyme C-terminal" evidence="5">
    <location>
        <begin position="453"/>
        <end position="527"/>
    </location>
</feature>
<sequence>MIYRNPRTINVPNVDILTLLFEHEKCGARDDSLLHADAANPERCITKSQARNLTKRIAYGLRYEYGIGVNGPGKDVMMVICSGQVFLPVLFYGVIAAGGIYSAISVGATVTELAIQLLQSPVKLLVCSQDTREVAVKAAEKCGLEESKILMLESSAEVNLRNLLTGRSCVSEKQLSWNKITNPAELENSLVCLLYSSGTTGPPKGVRLSHMNLVSQAVLPGDLKDEAAGEPTFEYRTLAHLPVAHIAGLQGYLVNPFYAGGLVYWMPRFDFQQFLDYNRKYRITMLFSVPAIYLLIAKSSQITDQFDTLKLAQSGAAPLGPEVQKAASVKLGKGQTFITQTWGLSETTGSASSNLWGPKDETGSVGLLLPNLSFRLVDDTMKDIAPGMQGEVLIKGPVVSKGYYNNSKATVDSIRDGWLCTGDIGILRDEKLYIVDRKKELIKYKGHQVAPAELEALLLSHPKIMDAAVIGVEGESTELPRAYLVADRTQVSADEIHKFVNSAVARYKQLRGGVFFIDEIPKTASGKILRKDLRQLAARTRSKL</sequence>
<keyword evidence="3" id="KW-0472">Membrane</keyword>
<protein>
    <recommendedName>
        <fullName evidence="8">AMP-dependent synthetase/ligase domain-containing protein</fullName>
    </recommendedName>
</protein>
<evidence type="ECO:0000256" key="1">
    <source>
        <dbReference type="ARBA" id="ARBA00006432"/>
    </source>
</evidence>
<keyword evidence="7" id="KW-1185">Reference proteome</keyword>
<proteinExistence type="inferred from homology"/>
<dbReference type="OrthoDB" id="1898221at2759"/>
<dbReference type="Pfam" id="PF00501">
    <property type="entry name" value="AMP-binding"/>
    <property type="match status" value="1"/>
</dbReference>
<dbReference type="EMBL" id="KN832879">
    <property type="protein sequence ID" value="KIM98911.1"/>
    <property type="molecule type" value="Genomic_DNA"/>
</dbReference>
<dbReference type="FunFam" id="3.30.300.30:FF:000007">
    <property type="entry name" value="4-coumarate--CoA ligase 2"/>
    <property type="match status" value="1"/>
</dbReference>
<dbReference type="InterPro" id="IPR042099">
    <property type="entry name" value="ANL_N_sf"/>
</dbReference>
<dbReference type="InterPro" id="IPR045851">
    <property type="entry name" value="AMP-bd_C_sf"/>
</dbReference>
<dbReference type="PANTHER" id="PTHR24096">
    <property type="entry name" value="LONG-CHAIN-FATTY-ACID--COA LIGASE"/>
    <property type="match status" value="1"/>
</dbReference>
<gene>
    <name evidence="6" type="ORF">OIDMADRAFT_126878</name>
</gene>
<dbReference type="Gene3D" id="3.30.300.30">
    <property type="match status" value="1"/>
</dbReference>
<dbReference type="Pfam" id="PF13193">
    <property type="entry name" value="AMP-binding_C"/>
    <property type="match status" value="1"/>
</dbReference>
<dbReference type="PROSITE" id="PS00455">
    <property type="entry name" value="AMP_BINDING"/>
    <property type="match status" value="1"/>
</dbReference>
<dbReference type="Gene3D" id="3.40.50.12780">
    <property type="entry name" value="N-terminal domain of ligase-like"/>
    <property type="match status" value="1"/>
</dbReference>
<dbReference type="AlphaFoldDB" id="A0A0C3H964"/>